<keyword evidence="4" id="KW-0378">Hydrolase</keyword>
<gene>
    <name evidence="8" type="ORF">Tci_058015</name>
</gene>
<evidence type="ECO:0000259" key="7">
    <source>
        <dbReference type="PROSITE" id="PS50994"/>
    </source>
</evidence>
<dbReference type="PANTHER" id="PTHR37984">
    <property type="entry name" value="PROTEIN CBG26694"/>
    <property type="match status" value="1"/>
</dbReference>
<reference evidence="8" key="1">
    <citation type="journal article" date="2019" name="Sci. Rep.">
        <title>Draft genome of Tanacetum cinerariifolium, the natural source of mosquito coil.</title>
        <authorList>
            <person name="Yamashiro T."/>
            <person name="Shiraishi A."/>
            <person name="Satake H."/>
            <person name="Nakayama K."/>
        </authorList>
    </citation>
    <scope>NUCLEOTIDE SEQUENCE</scope>
</reference>
<dbReference type="PANTHER" id="PTHR37984:SF5">
    <property type="entry name" value="PROTEIN NYNRIN-LIKE"/>
    <property type="match status" value="1"/>
</dbReference>
<dbReference type="Gene3D" id="3.30.420.10">
    <property type="entry name" value="Ribonuclease H-like superfamily/Ribonuclease H"/>
    <property type="match status" value="2"/>
</dbReference>
<dbReference type="Gene3D" id="3.30.70.270">
    <property type="match status" value="1"/>
</dbReference>
<dbReference type="Gene3D" id="2.40.70.10">
    <property type="entry name" value="Acid Proteases"/>
    <property type="match status" value="1"/>
</dbReference>
<dbReference type="GO" id="GO:0015074">
    <property type="term" value="P:DNA integration"/>
    <property type="evidence" value="ECO:0007669"/>
    <property type="project" value="InterPro"/>
</dbReference>
<dbReference type="InterPro" id="IPR036397">
    <property type="entry name" value="RNaseH_sf"/>
</dbReference>
<dbReference type="Pfam" id="PF08284">
    <property type="entry name" value="RVP_2"/>
    <property type="match status" value="1"/>
</dbReference>
<feature type="region of interest" description="Disordered" evidence="5">
    <location>
        <begin position="668"/>
        <end position="689"/>
    </location>
</feature>
<dbReference type="SUPFAM" id="SSF53098">
    <property type="entry name" value="Ribonuclease H-like"/>
    <property type="match status" value="2"/>
</dbReference>
<evidence type="ECO:0000256" key="4">
    <source>
        <dbReference type="ARBA" id="ARBA00022759"/>
    </source>
</evidence>
<keyword evidence="1" id="KW-0808">Transferase</keyword>
<proteinExistence type="predicted"/>
<dbReference type="CDD" id="cd09272">
    <property type="entry name" value="RNase_HI_RT_Ty1"/>
    <property type="match status" value="1"/>
</dbReference>
<dbReference type="GO" id="GO:0003676">
    <property type="term" value="F:nucleic acid binding"/>
    <property type="evidence" value="ECO:0007669"/>
    <property type="project" value="InterPro"/>
</dbReference>
<protein>
    <recommendedName>
        <fullName evidence="7">Integrase catalytic domain-containing protein</fullName>
    </recommendedName>
</protein>
<evidence type="ECO:0000256" key="5">
    <source>
        <dbReference type="SAM" id="MobiDB-lite"/>
    </source>
</evidence>
<evidence type="ECO:0000313" key="8">
    <source>
        <dbReference type="EMBL" id="GEU86037.1"/>
    </source>
</evidence>
<evidence type="ECO:0000256" key="6">
    <source>
        <dbReference type="SAM" id="Phobius"/>
    </source>
</evidence>
<feature type="domain" description="Integrase catalytic" evidence="7">
    <location>
        <begin position="1734"/>
        <end position="1829"/>
    </location>
</feature>
<dbReference type="GO" id="GO:0004519">
    <property type="term" value="F:endonuclease activity"/>
    <property type="evidence" value="ECO:0007669"/>
    <property type="project" value="UniProtKB-KW"/>
</dbReference>
<name>A0A6L2NK93_TANCI</name>
<evidence type="ECO:0000256" key="3">
    <source>
        <dbReference type="ARBA" id="ARBA00022722"/>
    </source>
</evidence>
<dbReference type="GO" id="GO:0016779">
    <property type="term" value="F:nucleotidyltransferase activity"/>
    <property type="evidence" value="ECO:0007669"/>
    <property type="project" value="UniProtKB-KW"/>
</dbReference>
<accession>A0A6L2NK93</accession>
<dbReference type="PROSITE" id="PS50994">
    <property type="entry name" value="INTEGRASE"/>
    <property type="match status" value="1"/>
</dbReference>
<dbReference type="Pfam" id="PF07727">
    <property type="entry name" value="RVT_2"/>
    <property type="match status" value="2"/>
</dbReference>
<evidence type="ECO:0000256" key="1">
    <source>
        <dbReference type="ARBA" id="ARBA00022679"/>
    </source>
</evidence>
<keyword evidence="2" id="KW-0548">Nucleotidyltransferase</keyword>
<sequence>MDFRFGKGIRIYGFALRDEKFGRAGIEVIVVAVVGAGVGVGANYCRRGVIGEIVGGMVDPVAVEVFEITVIVILNGDSPSPTRIVDGVVQVIAPTTAEQCGTSSESLDQIHDRLQKLISQLEIFGETISQEDINLKFLRSFPLEWKTHTLIWRNKTNLEEQSLDDLFNNLKIYEAEFKGSSPSSQNTQNIAFVSLNNTDSINESVTAAPSIFAASSKATVSTLPNADSISDAVIYSFFASQSNSPQLDNEDLKQIDPNDLEEMDLKWKCRSPRDNRNKETTRRTVIAEVSTSNALVSQCDAVGGYDWSFQAEKDPTNYALMAYTSSGSSSSSGSDNETSYKNLSKLLESQFNDKTGLGFDSQVFNCQVSECEELHSHESDNRVPKNPENDCKSVANVFNVESSINKPSKDMSKTHRPDAPIVEDCISDLKDENEIESVPKQREPSFVKSTEHVKTFRESVKKVEHNKQAANLRTNNQKSRDFEEIDGGYVAFGGNPKGGKISNKGKIKTGKLDFDDVYFVKELKFNLFSVSQMCDKKNNVIFIDTECVVLSFDYKLPDENHFCGMKGIKRKFSIARNPQQNGVAERKNKTQIEAAMTMLAVSLLPIPFWAKVSKKILMQVKLRRKLYLLNNMCCYHYGLLVHKIHITQDDDVADAAFDVNENKNDVHDFANGSDKTNNKKYDEKAKRDNKGKSHIDSLTAVRDLRAKFEEFSFTSSNRVNAVSTFVNAVGPNPINRTNGFNTASPSVNVVSPNFGIAGKSLVVDPSKYPDDPDMPELEDIVYSDDEEDGHTQEEGINYDEMFALVGRIKVIRLFLAYASFMGFMVYQMYVKSAFLYGTIEEEVYVYQPPRFKDLDYPDEVYKVVKALYGLHQAPRAWNYVKTFEKLMNDKFQMSSIGELTFFLGLQVKQKDDGIFISQDKYVAKILRKFGFTNVKSASTPIKIEKPLLKDPDGEDVDVHIYRSMIGSLMYLTSSRPDIMFAVCACVRFQVTPKVSHSHAVKRIFRLISWQCKKQTVVATSSTEAEYVAATSCCAQVLWIQNQLLDYGVNIPRCDEDSIELKELMVFMEDTSKQRGKIAAIDANEGITLVDVETDEEIVAMDAESQGRLNQEDVSVAEPTIFDDKDVTMTMAQTLIKLKVEKAKLLAEQIAQKLHDEEIIRVGGITEAYQIFKDMLKGFDREDLVSLWNLVKEKFSLIVPSEDKEKALWVELKRLFEPDADDVLWKLQKYMHAPLTWKLYTDCGVHHVSSTRGRDIFMLTDKDYPLSNAVMLLMLSGKLQVEKDNEIARDLVMKIFMEANKLRSGTKDNVVQRLKEKCTKELLLLVQHYCCWFNISGVGQRSRSIQVRTYNVTLRVFALVGVTCPRLNRALRPKGIRPNQAMNIEGGQGCGNNGNQACGRALVMGADSDGNLGFSYEIKIARGELVEINKVVQGCKLETEGHIFDIDLIPFEHKSFDVIVRMDWLSRHKAKIVFHKKVVKIPLPNGKILRVLREKPEEKVRRSKSAKVKERKLIDIVFIRNFSEVFPDNLSGLSPSREIKFRIDLILGAMPVVKSPYRLAPSEIEEFSSQLRELQNKGFIWPSLLPWGAPVLFVKKKDVFIDDILIYSRTKGEHKIHLWLILELLKKEKLYAKFSKCEFYFQVMQFLGHVVNGDGLHVDSGLGLGCVLMQRSKAIAYASQQLKIHEKNYTTHDLELELFSDYDSEIRYHLGKLGMKKDIALYVSKCLTYSKIKAKHQTPSGLLQQREILKWKWKRIAMDFITELPRTRNGHDVIWVIVDRLTKFVHFLPIREDFKMDRLARFYLNEIVARHGVPILIISDRDSRFTSMFW</sequence>
<dbReference type="InterPro" id="IPR012337">
    <property type="entry name" value="RNaseH-like_sf"/>
</dbReference>
<feature type="compositionally biased region" description="Basic and acidic residues" evidence="5">
    <location>
        <begin position="676"/>
        <end position="689"/>
    </location>
</feature>
<keyword evidence="6" id="KW-1133">Transmembrane helix</keyword>
<organism evidence="8">
    <name type="scientific">Tanacetum cinerariifolium</name>
    <name type="common">Dalmatian daisy</name>
    <name type="synonym">Chrysanthemum cinerariifolium</name>
    <dbReference type="NCBI Taxonomy" id="118510"/>
    <lineage>
        <taxon>Eukaryota</taxon>
        <taxon>Viridiplantae</taxon>
        <taxon>Streptophyta</taxon>
        <taxon>Embryophyta</taxon>
        <taxon>Tracheophyta</taxon>
        <taxon>Spermatophyta</taxon>
        <taxon>Magnoliopsida</taxon>
        <taxon>eudicotyledons</taxon>
        <taxon>Gunneridae</taxon>
        <taxon>Pentapetalae</taxon>
        <taxon>asterids</taxon>
        <taxon>campanulids</taxon>
        <taxon>Asterales</taxon>
        <taxon>Asteraceae</taxon>
        <taxon>Asteroideae</taxon>
        <taxon>Anthemideae</taxon>
        <taxon>Anthemidinae</taxon>
        <taxon>Tanacetum</taxon>
    </lineage>
</organism>
<dbReference type="EMBL" id="BKCJ010009236">
    <property type="protein sequence ID" value="GEU86037.1"/>
    <property type="molecule type" value="Genomic_DNA"/>
</dbReference>
<comment type="caution">
    <text evidence="8">The sequence shown here is derived from an EMBL/GenBank/DDBJ whole genome shotgun (WGS) entry which is preliminary data.</text>
</comment>
<dbReference type="SUPFAM" id="SSF56672">
    <property type="entry name" value="DNA/RNA polymerases"/>
    <property type="match status" value="1"/>
</dbReference>
<evidence type="ECO:0000256" key="2">
    <source>
        <dbReference type="ARBA" id="ARBA00022695"/>
    </source>
</evidence>
<keyword evidence="3" id="KW-0540">Nuclease</keyword>
<dbReference type="Gene3D" id="3.10.10.10">
    <property type="entry name" value="HIV Type 1 Reverse Transcriptase, subunit A, domain 1"/>
    <property type="match status" value="1"/>
</dbReference>
<dbReference type="InterPro" id="IPR043502">
    <property type="entry name" value="DNA/RNA_pol_sf"/>
</dbReference>
<keyword evidence="4" id="KW-0255">Endonuclease</keyword>
<keyword evidence="6" id="KW-0472">Membrane</keyword>
<dbReference type="InterPro" id="IPR013103">
    <property type="entry name" value="RVT_2"/>
</dbReference>
<dbReference type="InterPro" id="IPR021109">
    <property type="entry name" value="Peptidase_aspartic_dom_sf"/>
</dbReference>
<dbReference type="InterPro" id="IPR043128">
    <property type="entry name" value="Rev_trsase/Diguanyl_cyclase"/>
</dbReference>
<feature type="transmembrane region" description="Helical" evidence="6">
    <location>
        <begin position="21"/>
        <end position="42"/>
    </location>
</feature>
<dbReference type="InterPro" id="IPR001584">
    <property type="entry name" value="Integrase_cat-core"/>
</dbReference>
<keyword evidence="6" id="KW-0812">Transmembrane</keyword>
<dbReference type="InterPro" id="IPR050951">
    <property type="entry name" value="Retrovirus_Pol_polyprotein"/>
</dbReference>